<accession>A0A834GTM1</accession>
<feature type="compositionally biased region" description="Basic and acidic residues" evidence="1">
    <location>
        <begin position="1"/>
        <end position="11"/>
    </location>
</feature>
<protein>
    <submittedName>
        <fullName evidence="2">Uncharacterized protein</fullName>
    </submittedName>
</protein>
<dbReference type="InterPro" id="IPR015915">
    <property type="entry name" value="Kelch-typ_b-propeller"/>
</dbReference>
<dbReference type="Proteomes" id="UP000626092">
    <property type="component" value="Unassembled WGS sequence"/>
</dbReference>
<dbReference type="Pfam" id="PF07893">
    <property type="entry name" value="DUF1668"/>
    <property type="match status" value="1"/>
</dbReference>
<sequence>MMERQKGEGEKLSPSPSPSRKRAKTEEESKQAVPAAAEAKSVYLFTCHLYGPNAHVLYVVDTPSLPHPSTFLADDSQMESTPPEPEERPLDPLVEFPRAEYPMEMCAVEFDSKLYILGGEFDPPDLGGPPQFHDDDFCPFPRDVHIFDPTCSSLKVGPKMNTGKFKPSAFVVDSMIYVVSGCLAGSYEDSLVRFEVLKPDADGTGGTWTRLEDPPFKRTVFTGHVVINRQVFFSTLNDEFLCFDLVSSKWWRKIWGEGHSPCWTKLLSEEENPFWDGSWRGSIRPPFHGRPKLTEDGTLYSCYQDFSVASFGQLVANNDNSWRRRSQVEEEQEEKMFDTKNLLSPGVIQIHRELVYATVSLAHKGERHFCHVLFGNPMKTTTPRNPYVQDPTRCYANITMFEASEDTYYSENKGCTFFSGKLLQSALFVITTEGHTVLSDAFTLPS</sequence>
<dbReference type="OrthoDB" id="1148980at2759"/>
<feature type="region of interest" description="Disordered" evidence="1">
    <location>
        <begin position="69"/>
        <end position="91"/>
    </location>
</feature>
<feature type="region of interest" description="Disordered" evidence="1">
    <location>
        <begin position="1"/>
        <end position="36"/>
    </location>
</feature>
<name>A0A834GTM1_RHOSS</name>
<dbReference type="SUPFAM" id="SSF117281">
    <property type="entry name" value="Kelch motif"/>
    <property type="match status" value="1"/>
</dbReference>
<reference evidence="2" key="1">
    <citation type="submission" date="2019-11" db="EMBL/GenBank/DDBJ databases">
        <authorList>
            <person name="Liu Y."/>
            <person name="Hou J."/>
            <person name="Li T.-Q."/>
            <person name="Guan C.-H."/>
            <person name="Wu X."/>
            <person name="Wu H.-Z."/>
            <person name="Ling F."/>
            <person name="Zhang R."/>
            <person name="Shi X.-G."/>
            <person name="Ren J.-P."/>
            <person name="Chen E.-F."/>
            <person name="Sun J.-M."/>
        </authorList>
    </citation>
    <scope>NUCLEOTIDE SEQUENCE</scope>
    <source>
        <strain evidence="2">Adult_tree_wgs_1</strain>
        <tissue evidence="2">Leaves</tissue>
    </source>
</reference>
<evidence type="ECO:0000313" key="3">
    <source>
        <dbReference type="Proteomes" id="UP000626092"/>
    </source>
</evidence>
<dbReference type="EMBL" id="WJXA01000006">
    <property type="protein sequence ID" value="KAF7140766.1"/>
    <property type="molecule type" value="Genomic_DNA"/>
</dbReference>
<comment type="caution">
    <text evidence="2">The sequence shown here is derived from an EMBL/GenBank/DDBJ whole genome shotgun (WGS) entry which is preliminary data.</text>
</comment>
<proteinExistence type="predicted"/>
<dbReference type="AlphaFoldDB" id="A0A834GTM1"/>
<keyword evidence="3" id="KW-1185">Reference proteome</keyword>
<gene>
    <name evidence="2" type="ORF">RHSIM_Rhsim06G0012900</name>
</gene>
<evidence type="ECO:0000256" key="1">
    <source>
        <dbReference type="SAM" id="MobiDB-lite"/>
    </source>
</evidence>
<dbReference type="Gene3D" id="2.120.10.80">
    <property type="entry name" value="Kelch-type beta propeller"/>
    <property type="match status" value="1"/>
</dbReference>
<organism evidence="2 3">
    <name type="scientific">Rhododendron simsii</name>
    <name type="common">Sims's rhododendron</name>
    <dbReference type="NCBI Taxonomy" id="118357"/>
    <lineage>
        <taxon>Eukaryota</taxon>
        <taxon>Viridiplantae</taxon>
        <taxon>Streptophyta</taxon>
        <taxon>Embryophyta</taxon>
        <taxon>Tracheophyta</taxon>
        <taxon>Spermatophyta</taxon>
        <taxon>Magnoliopsida</taxon>
        <taxon>eudicotyledons</taxon>
        <taxon>Gunneridae</taxon>
        <taxon>Pentapetalae</taxon>
        <taxon>asterids</taxon>
        <taxon>Ericales</taxon>
        <taxon>Ericaceae</taxon>
        <taxon>Ericoideae</taxon>
        <taxon>Rhodoreae</taxon>
        <taxon>Rhododendron</taxon>
    </lineage>
</organism>
<evidence type="ECO:0000313" key="2">
    <source>
        <dbReference type="EMBL" id="KAF7140766.1"/>
    </source>
</evidence>
<dbReference type="InterPro" id="IPR012871">
    <property type="entry name" value="DUF1668_ORYSA"/>
</dbReference>